<organism evidence="4">
    <name type="scientific">marine metagenome</name>
    <dbReference type="NCBI Taxonomy" id="408172"/>
    <lineage>
        <taxon>unclassified sequences</taxon>
        <taxon>metagenomes</taxon>
        <taxon>ecological metagenomes</taxon>
    </lineage>
</organism>
<dbReference type="GO" id="GO:0016887">
    <property type="term" value="F:ATP hydrolysis activity"/>
    <property type="evidence" value="ECO:0007669"/>
    <property type="project" value="InterPro"/>
</dbReference>
<dbReference type="InterPro" id="IPR003439">
    <property type="entry name" value="ABC_transporter-like_ATP-bd"/>
</dbReference>
<feature type="domain" description="ABC transporter" evidence="3">
    <location>
        <begin position="1"/>
        <end position="198"/>
    </location>
</feature>
<sequence length="198" mass="21750">MKGISFGVKKGSILTIKGPSGSGKSTLLSLLGTLDNPDSGDILINDINLNDCDDFSDIRNNHIGFIFQFHNLIPELNVVENISVPALISDKKVDQDFLDTLFKYFGLSNKKNSFPLDLSGGEKQRVSVMRAVINKPSIIIADEPTGNLDSNNATKLINLFKKLNKDFGLTFVIATHDTKVFNIGHQKMELSDGKLLNL</sequence>
<proteinExistence type="predicted"/>
<dbReference type="InterPro" id="IPR015854">
    <property type="entry name" value="ABC_transpr_LolD-like"/>
</dbReference>
<dbReference type="GO" id="GO:0005886">
    <property type="term" value="C:plasma membrane"/>
    <property type="evidence" value="ECO:0007669"/>
    <property type="project" value="TreeGrafter"/>
</dbReference>
<dbReference type="AlphaFoldDB" id="A0A381QLK7"/>
<name>A0A381QLK7_9ZZZZ</name>
<dbReference type="GO" id="GO:0022857">
    <property type="term" value="F:transmembrane transporter activity"/>
    <property type="evidence" value="ECO:0007669"/>
    <property type="project" value="TreeGrafter"/>
</dbReference>
<evidence type="ECO:0000313" key="4">
    <source>
        <dbReference type="EMBL" id="SUZ79329.1"/>
    </source>
</evidence>
<dbReference type="InterPro" id="IPR027417">
    <property type="entry name" value="P-loop_NTPase"/>
</dbReference>
<dbReference type="EMBL" id="UINC01001383">
    <property type="protein sequence ID" value="SUZ79329.1"/>
    <property type="molecule type" value="Genomic_DNA"/>
</dbReference>
<keyword evidence="2" id="KW-0067">ATP-binding</keyword>
<evidence type="ECO:0000259" key="3">
    <source>
        <dbReference type="PROSITE" id="PS50893"/>
    </source>
</evidence>
<evidence type="ECO:0000256" key="1">
    <source>
        <dbReference type="ARBA" id="ARBA00022741"/>
    </source>
</evidence>
<dbReference type="Pfam" id="PF00005">
    <property type="entry name" value="ABC_tran"/>
    <property type="match status" value="1"/>
</dbReference>
<protein>
    <recommendedName>
        <fullName evidence="3">ABC transporter domain-containing protein</fullName>
    </recommendedName>
</protein>
<dbReference type="SUPFAM" id="SSF52540">
    <property type="entry name" value="P-loop containing nucleoside triphosphate hydrolases"/>
    <property type="match status" value="1"/>
</dbReference>
<dbReference type="PROSITE" id="PS50893">
    <property type="entry name" value="ABC_TRANSPORTER_2"/>
    <property type="match status" value="1"/>
</dbReference>
<dbReference type="SMART" id="SM00382">
    <property type="entry name" value="AAA"/>
    <property type="match status" value="1"/>
</dbReference>
<gene>
    <name evidence="4" type="ORF">METZ01_LOCUS32183</name>
</gene>
<accession>A0A381QLK7</accession>
<evidence type="ECO:0000256" key="2">
    <source>
        <dbReference type="ARBA" id="ARBA00022840"/>
    </source>
</evidence>
<dbReference type="PANTHER" id="PTHR24220:SF86">
    <property type="entry name" value="ABC TRANSPORTER ABCH.1"/>
    <property type="match status" value="1"/>
</dbReference>
<dbReference type="PANTHER" id="PTHR24220">
    <property type="entry name" value="IMPORT ATP-BINDING PROTEIN"/>
    <property type="match status" value="1"/>
</dbReference>
<keyword evidence="1" id="KW-0547">Nucleotide-binding</keyword>
<dbReference type="Gene3D" id="3.40.50.300">
    <property type="entry name" value="P-loop containing nucleotide triphosphate hydrolases"/>
    <property type="match status" value="1"/>
</dbReference>
<dbReference type="GO" id="GO:0005524">
    <property type="term" value="F:ATP binding"/>
    <property type="evidence" value="ECO:0007669"/>
    <property type="project" value="UniProtKB-KW"/>
</dbReference>
<dbReference type="InterPro" id="IPR003593">
    <property type="entry name" value="AAA+_ATPase"/>
</dbReference>
<reference evidence="4" key="1">
    <citation type="submission" date="2018-05" db="EMBL/GenBank/DDBJ databases">
        <authorList>
            <person name="Lanie J.A."/>
            <person name="Ng W.-L."/>
            <person name="Kazmierczak K.M."/>
            <person name="Andrzejewski T.M."/>
            <person name="Davidsen T.M."/>
            <person name="Wayne K.J."/>
            <person name="Tettelin H."/>
            <person name="Glass J.I."/>
            <person name="Rusch D."/>
            <person name="Podicherti R."/>
            <person name="Tsui H.-C.T."/>
            <person name="Winkler M.E."/>
        </authorList>
    </citation>
    <scope>NUCLEOTIDE SEQUENCE</scope>
</reference>